<evidence type="ECO:0000256" key="3">
    <source>
        <dbReference type="ARBA" id="ARBA00023163"/>
    </source>
</evidence>
<dbReference type="InterPro" id="IPR001647">
    <property type="entry name" value="HTH_TetR"/>
</dbReference>
<evidence type="ECO:0000256" key="4">
    <source>
        <dbReference type="PROSITE-ProRule" id="PRU00335"/>
    </source>
</evidence>
<accession>A0ABW4MWD3</accession>
<feature type="domain" description="HTH tetR-type" evidence="5">
    <location>
        <begin position="222"/>
        <end position="282"/>
    </location>
</feature>
<evidence type="ECO:0000313" key="7">
    <source>
        <dbReference type="Proteomes" id="UP001597237"/>
    </source>
</evidence>
<name>A0ABW4MWD3_9CAUL</name>
<feature type="DNA-binding region" description="H-T-H motif" evidence="4">
    <location>
        <begin position="245"/>
        <end position="264"/>
    </location>
</feature>
<keyword evidence="7" id="KW-1185">Reference proteome</keyword>
<gene>
    <name evidence="6" type="ORF">ACFSC0_02715</name>
</gene>
<comment type="caution">
    <text evidence="6">The sequence shown here is derived from an EMBL/GenBank/DDBJ whole genome shotgun (WGS) entry which is preliminary data.</text>
</comment>
<organism evidence="6 7">
    <name type="scientific">Phenylobacterium terrae</name>
    <dbReference type="NCBI Taxonomy" id="2665495"/>
    <lineage>
        <taxon>Bacteria</taxon>
        <taxon>Pseudomonadati</taxon>
        <taxon>Pseudomonadota</taxon>
        <taxon>Alphaproteobacteria</taxon>
        <taxon>Caulobacterales</taxon>
        <taxon>Caulobacteraceae</taxon>
        <taxon>Phenylobacterium</taxon>
    </lineage>
</organism>
<dbReference type="InterPro" id="IPR036271">
    <property type="entry name" value="Tet_transcr_reg_TetR-rel_C_sf"/>
</dbReference>
<dbReference type="Proteomes" id="UP001597237">
    <property type="component" value="Unassembled WGS sequence"/>
</dbReference>
<dbReference type="PRINTS" id="PR00455">
    <property type="entry name" value="HTHTETR"/>
</dbReference>
<dbReference type="RefSeq" id="WP_377280649.1">
    <property type="nucleotide sequence ID" value="NZ_JBHRSI010000001.1"/>
</dbReference>
<dbReference type="PANTHER" id="PTHR30055:SF234">
    <property type="entry name" value="HTH-TYPE TRANSCRIPTIONAL REGULATOR BETI"/>
    <property type="match status" value="1"/>
</dbReference>
<dbReference type="InterPro" id="IPR009057">
    <property type="entry name" value="Homeodomain-like_sf"/>
</dbReference>
<dbReference type="InterPro" id="IPR050109">
    <property type="entry name" value="HTH-type_TetR-like_transc_reg"/>
</dbReference>
<feature type="domain" description="HTH tetR-type" evidence="5">
    <location>
        <begin position="15"/>
        <end position="75"/>
    </location>
</feature>
<keyword evidence="3" id="KW-0804">Transcription</keyword>
<evidence type="ECO:0000259" key="5">
    <source>
        <dbReference type="PROSITE" id="PS50977"/>
    </source>
</evidence>
<dbReference type="PROSITE" id="PS50977">
    <property type="entry name" value="HTH_TETR_2"/>
    <property type="match status" value="2"/>
</dbReference>
<dbReference type="SUPFAM" id="SSF48498">
    <property type="entry name" value="Tetracyclin repressor-like, C-terminal domain"/>
    <property type="match status" value="1"/>
</dbReference>
<keyword evidence="1" id="KW-0805">Transcription regulation</keyword>
<dbReference type="PANTHER" id="PTHR30055">
    <property type="entry name" value="HTH-TYPE TRANSCRIPTIONAL REGULATOR RUTR"/>
    <property type="match status" value="1"/>
</dbReference>
<reference evidence="7" key="1">
    <citation type="journal article" date="2019" name="Int. J. Syst. Evol. Microbiol.">
        <title>The Global Catalogue of Microorganisms (GCM) 10K type strain sequencing project: providing services to taxonomists for standard genome sequencing and annotation.</title>
        <authorList>
            <consortium name="The Broad Institute Genomics Platform"/>
            <consortium name="The Broad Institute Genome Sequencing Center for Infectious Disease"/>
            <person name="Wu L."/>
            <person name="Ma J."/>
        </authorList>
    </citation>
    <scope>NUCLEOTIDE SEQUENCE [LARGE SCALE GENOMIC DNA]</scope>
    <source>
        <strain evidence="7">DFY28</strain>
    </source>
</reference>
<dbReference type="SUPFAM" id="SSF46689">
    <property type="entry name" value="Homeodomain-like"/>
    <property type="match status" value="2"/>
</dbReference>
<keyword evidence="2 4" id="KW-0238">DNA-binding</keyword>
<dbReference type="Gene3D" id="1.10.357.10">
    <property type="entry name" value="Tetracycline Repressor, domain 2"/>
    <property type="match status" value="2"/>
</dbReference>
<evidence type="ECO:0000256" key="1">
    <source>
        <dbReference type="ARBA" id="ARBA00023015"/>
    </source>
</evidence>
<proteinExistence type="predicted"/>
<sequence length="408" mass="45289">MEAGVGLANERPRYAARREAILTAAAEALAQEGLAGFTLAAVAKRMGLHPVSLTYYFKRREDLVSACLLHGADRFDAMLDAAWSAGSPPERLRAFVRAYFEVQRRIALGEEPPLAPLDEVRTLWRASGDPVDIRYQELRQRIADLLVGEDRPAPEAWRQRLLSRLILQQLAASEAWLGDYALADYPRVADRVAEIMTFGLAGPGQRWPHDLAVMEAEVAGCEVVRERFLIEATDLINREGWTGASVDRISARLKVTKGSFYHHHADKDELIGACFDRSFAILESALARARTEETGWRRLFLATAPLAISQAHHGGGRMLRRHALRLAPPELRGHVERRMRQTANALAGQICDGIVEGALRPVDPTIAAHMLLAMINSAAMLDRIPELTPEVTLYGYVRPALRGVFSVR</sequence>
<protein>
    <submittedName>
        <fullName evidence="6">TetR/AcrR family transcriptional regulator</fullName>
    </submittedName>
</protein>
<dbReference type="Gene3D" id="1.10.10.60">
    <property type="entry name" value="Homeodomain-like"/>
    <property type="match status" value="2"/>
</dbReference>
<evidence type="ECO:0000313" key="6">
    <source>
        <dbReference type="EMBL" id="MFD1782292.1"/>
    </source>
</evidence>
<dbReference type="EMBL" id="JBHUEY010000001">
    <property type="protein sequence ID" value="MFD1782292.1"/>
    <property type="molecule type" value="Genomic_DNA"/>
</dbReference>
<feature type="DNA-binding region" description="H-T-H motif" evidence="4">
    <location>
        <begin position="38"/>
        <end position="57"/>
    </location>
</feature>
<dbReference type="Pfam" id="PF00440">
    <property type="entry name" value="TetR_N"/>
    <property type="match status" value="2"/>
</dbReference>
<evidence type="ECO:0000256" key="2">
    <source>
        <dbReference type="ARBA" id="ARBA00023125"/>
    </source>
</evidence>